<keyword evidence="2 5" id="KW-0812">Transmembrane</keyword>
<feature type="transmembrane region" description="Helical" evidence="5">
    <location>
        <begin position="56"/>
        <end position="75"/>
    </location>
</feature>
<organism evidence="6 7">
    <name type="scientific">Deinococcus roseus</name>
    <dbReference type="NCBI Taxonomy" id="392414"/>
    <lineage>
        <taxon>Bacteria</taxon>
        <taxon>Thermotogati</taxon>
        <taxon>Deinococcota</taxon>
        <taxon>Deinococci</taxon>
        <taxon>Deinococcales</taxon>
        <taxon>Deinococcaceae</taxon>
        <taxon>Deinococcus</taxon>
    </lineage>
</organism>
<feature type="transmembrane region" description="Helical" evidence="5">
    <location>
        <begin position="199"/>
        <end position="223"/>
    </location>
</feature>
<feature type="transmembrane region" description="Helical" evidence="5">
    <location>
        <begin position="87"/>
        <end position="107"/>
    </location>
</feature>
<feature type="transmembrane region" description="Helical" evidence="5">
    <location>
        <begin position="143"/>
        <end position="163"/>
    </location>
</feature>
<evidence type="ECO:0000313" key="6">
    <source>
        <dbReference type="EMBL" id="GGJ24531.1"/>
    </source>
</evidence>
<protein>
    <submittedName>
        <fullName evidence="6">Murein hydrolase transporter LrgB</fullName>
    </submittedName>
</protein>
<dbReference type="PANTHER" id="PTHR30249:SF0">
    <property type="entry name" value="PLASTIDAL GLYCOLATE_GLYCERATE TRANSLOCATOR 1, CHLOROPLASTIC"/>
    <property type="match status" value="1"/>
</dbReference>
<dbReference type="Proteomes" id="UP000632222">
    <property type="component" value="Unassembled WGS sequence"/>
</dbReference>
<keyword evidence="3 5" id="KW-1133">Transmembrane helix</keyword>
<keyword evidence="6" id="KW-0378">Hydrolase</keyword>
<dbReference type="GO" id="GO:0016787">
    <property type="term" value="F:hydrolase activity"/>
    <property type="evidence" value="ECO:0007669"/>
    <property type="project" value="UniProtKB-KW"/>
</dbReference>
<accession>A0ABQ2CVC2</accession>
<evidence type="ECO:0000256" key="4">
    <source>
        <dbReference type="ARBA" id="ARBA00023136"/>
    </source>
</evidence>
<name>A0ABQ2CVC2_9DEIO</name>
<dbReference type="InterPro" id="IPR007300">
    <property type="entry name" value="CidB/LrgB"/>
</dbReference>
<dbReference type="EMBL" id="BMOD01000002">
    <property type="protein sequence ID" value="GGJ24531.1"/>
    <property type="molecule type" value="Genomic_DNA"/>
</dbReference>
<keyword evidence="4 5" id="KW-0472">Membrane</keyword>
<evidence type="ECO:0000256" key="2">
    <source>
        <dbReference type="ARBA" id="ARBA00022692"/>
    </source>
</evidence>
<dbReference type="RefSeq" id="WP_189000305.1">
    <property type="nucleotide sequence ID" value="NZ_BMOD01000002.1"/>
</dbReference>
<gene>
    <name evidence="6" type="ORF">GCM10008938_08320</name>
</gene>
<dbReference type="PANTHER" id="PTHR30249">
    <property type="entry name" value="PUTATIVE SEROTONIN TRANSPORTER"/>
    <property type="match status" value="1"/>
</dbReference>
<evidence type="ECO:0000313" key="7">
    <source>
        <dbReference type="Proteomes" id="UP000632222"/>
    </source>
</evidence>
<dbReference type="Pfam" id="PF04172">
    <property type="entry name" value="LrgB"/>
    <property type="match status" value="1"/>
</dbReference>
<proteinExistence type="predicted"/>
<sequence>MNEVSLLVTVLGFVMGAELQKRVRHPLVNPTLISIVLVVLYLGLTRLPYPDYNVHTAGLQFLLGPAVVALAVPLHQQRHLLKTHLKTILLGFCSGGLTALMVSFLLGKLLHLLPEFHLALSTMSSTSPISLAVAQKQGFSGSLSALLSIWTGILGALLLPAWLHKLGVHSPLLRGLTLGTLSHGIGTARMVQEGELATAAGSLGMGLNGALTALLVPLIWHWFN</sequence>
<comment type="caution">
    <text evidence="6">The sequence shown here is derived from an EMBL/GenBank/DDBJ whole genome shotgun (WGS) entry which is preliminary data.</text>
</comment>
<evidence type="ECO:0000256" key="1">
    <source>
        <dbReference type="ARBA" id="ARBA00004141"/>
    </source>
</evidence>
<feature type="transmembrane region" description="Helical" evidence="5">
    <location>
        <begin position="26"/>
        <end position="44"/>
    </location>
</feature>
<reference evidence="7" key="1">
    <citation type="journal article" date="2019" name="Int. J. Syst. Evol. Microbiol.">
        <title>The Global Catalogue of Microorganisms (GCM) 10K type strain sequencing project: providing services to taxonomists for standard genome sequencing and annotation.</title>
        <authorList>
            <consortium name="The Broad Institute Genomics Platform"/>
            <consortium name="The Broad Institute Genome Sequencing Center for Infectious Disease"/>
            <person name="Wu L."/>
            <person name="Ma J."/>
        </authorList>
    </citation>
    <scope>NUCLEOTIDE SEQUENCE [LARGE SCALE GENOMIC DNA]</scope>
    <source>
        <strain evidence="7">JCM 14370</strain>
    </source>
</reference>
<evidence type="ECO:0000256" key="5">
    <source>
        <dbReference type="SAM" id="Phobius"/>
    </source>
</evidence>
<keyword evidence="7" id="KW-1185">Reference proteome</keyword>
<evidence type="ECO:0000256" key="3">
    <source>
        <dbReference type="ARBA" id="ARBA00022989"/>
    </source>
</evidence>
<comment type="subcellular location">
    <subcellularLocation>
        <location evidence="1">Membrane</location>
        <topology evidence="1">Multi-pass membrane protein</topology>
    </subcellularLocation>
</comment>